<dbReference type="InterPro" id="IPR053221">
    <property type="entry name" value="Burnettramic_acid_biosynth"/>
</dbReference>
<proteinExistence type="predicted"/>
<dbReference type="PANTHER" id="PTHR38887:SF1">
    <property type="entry name" value="RAS MODIFICATION PROTEIN ERF4"/>
    <property type="match status" value="1"/>
</dbReference>
<feature type="region of interest" description="Disordered" evidence="1">
    <location>
        <begin position="254"/>
        <end position="277"/>
    </location>
</feature>
<keyword evidence="3" id="KW-1185">Reference proteome</keyword>
<evidence type="ECO:0000313" key="2">
    <source>
        <dbReference type="EMBL" id="GAM41179.1"/>
    </source>
</evidence>
<reference evidence="3" key="1">
    <citation type="journal article" date="2015" name="Genome Announc.">
        <title>Draft genome sequence of Talaromyces cellulolyticus strain Y-94, a source of lignocellulosic biomass-degrading enzymes.</title>
        <authorList>
            <person name="Fujii T."/>
            <person name="Koike H."/>
            <person name="Sawayama S."/>
            <person name="Yano S."/>
            <person name="Inoue H."/>
        </authorList>
    </citation>
    <scope>NUCLEOTIDE SEQUENCE [LARGE SCALE GENOMIC DNA]</scope>
    <source>
        <strain evidence="3">Y-94</strain>
    </source>
</reference>
<dbReference type="PANTHER" id="PTHR38887">
    <property type="entry name" value="CHROMOSOME 21, WHOLE GENOME SHOTGUN SEQUENCE"/>
    <property type="match status" value="1"/>
</dbReference>
<accession>A0A6V8HH42</accession>
<gene>
    <name evidence="2" type="ORF">TCE0_041f14111</name>
</gene>
<organism evidence="2 3">
    <name type="scientific">Talaromyces pinophilus</name>
    <name type="common">Penicillium pinophilum</name>
    <dbReference type="NCBI Taxonomy" id="128442"/>
    <lineage>
        <taxon>Eukaryota</taxon>
        <taxon>Fungi</taxon>
        <taxon>Dikarya</taxon>
        <taxon>Ascomycota</taxon>
        <taxon>Pezizomycotina</taxon>
        <taxon>Eurotiomycetes</taxon>
        <taxon>Eurotiomycetidae</taxon>
        <taxon>Eurotiales</taxon>
        <taxon>Trichocomaceae</taxon>
        <taxon>Talaromyces</taxon>
        <taxon>Talaromyces sect. Talaromyces</taxon>
    </lineage>
</organism>
<comment type="caution">
    <text evidence="2">The sequence shown here is derived from an EMBL/GenBank/DDBJ whole genome shotgun (WGS) entry which is preliminary data.</text>
</comment>
<dbReference type="Proteomes" id="UP000053095">
    <property type="component" value="Unassembled WGS sequence"/>
</dbReference>
<dbReference type="EMBL" id="DF933837">
    <property type="protein sequence ID" value="GAM41179.1"/>
    <property type="molecule type" value="Genomic_DNA"/>
</dbReference>
<evidence type="ECO:0000256" key="1">
    <source>
        <dbReference type="SAM" id="MobiDB-lite"/>
    </source>
</evidence>
<sequence>MSFYDQESQPPPLYSEFHGEGHTQIQEQHDENRFIQRRTEWIHKNPRMHTIPRTMRLEKPVVIPRLAVHGMMSSPLPFLRAYSPALSQFNVNIEEFMAFIDHLTIVQTEPVPLQVLNLVGTGIGFVPWHWALAAGLSMNAAAIAGSKLTIRTRTKRYLEAVNREYFEPRGLKASLYKNDDVSALVGYPLGWPELAPVHIQTNFVSMRDRRMQTLAPYIAPLSLNVPDPAPQEKMLDKLSAKVVAHTIAKEKKDALKRQRKSVQGEMTGEEMREEERKEIKKVKNMDYIVIESLRQYRV</sequence>
<evidence type="ECO:0000313" key="3">
    <source>
        <dbReference type="Proteomes" id="UP000053095"/>
    </source>
</evidence>
<protein>
    <submittedName>
        <fullName evidence="2">Uncharacterized protein</fullName>
    </submittedName>
</protein>
<dbReference type="AlphaFoldDB" id="A0A6V8HH42"/>
<name>A0A6V8HH42_TALPI</name>